<evidence type="ECO:0000256" key="3">
    <source>
        <dbReference type="ARBA" id="ARBA00022679"/>
    </source>
</evidence>
<dbReference type="SUPFAM" id="SSF55729">
    <property type="entry name" value="Acyl-CoA N-acyltransferases (Nat)"/>
    <property type="match status" value="1"/>
</dbReference>
<accession>A0A432YY13</accession>
<dbReference type="EC" id="2.3.1.266" evidence="5"/>
<sequence length="148" mass="17214">MPDIKIQRFTPDSRSYQIERLAHAHPWSLSVFCQSHGPAYYNRQLVVNEETVGYIICQQVLDELTIFNIAIDPKHQGQGFSHYLMQDTLNYAANNGMLVFLEVRESNTPAISLYQAYGFRELAKRPDYYKTLNGYEDALVMKWQSEQN</sequence>
<dbReference type="InterPro" id="IPR050680">
    <property type="entry name" value="YpeA/RimI_acetyltransf"/>
</dbReference>
<comment type="function">
    <text evidence="5">Acetylates the N-terminal alanine of ribosomal protein bS18.</text>
</comment>
<dbReference type="InterPro" id="IPR006464">
    <property type="entry name" value="AcTrfase_RimI/Ard1"/>
</dbReference>
<dbReference type="Proteomes" id="UP000288361">
    <property type="component" value="Unassembled WGS sequence"/>
</dbReference>
<dbReference type="Gene3D" id="3.40.630.30">
    <property type="match status" value="1"/>
</dbReference>
<evidence type="ECO:0000313" key="7">
    <source>
        <dbReference type="EMBL" id="RUO68163.1"/>
    </source>
</evidence>
<keyword evidence="3 7" id="KW-0808">Transferase</keyword>
<gene>
    <name evidence="7" type="primary">rimI</name>
    <name evidence="7" type="ORF">CWI73_04800</name>
</gene>
<dbReference type="InterPro" id="IPR000182">
    <property type="entry name" value="GNAT_dom"/>
</dbReference>
<organism evidence="7 8">
    <name type="scientific">Idiomarina piscisalsi</name>
    <dbReference type="NCBI Taxonomy" id="1096243"/>
    <lineage>
        <taxon>Bacteria</taxon>
        <taxon>Pseudomonadati</taxon>
        <taxon>Pseudomonadota</taxon>
        <taxon>Gammaproteobacteria</taxon>
        <taxon>Alteromonadales</taxon>
        <taxon>Idiomarinaceae</taxon>
        <taxon>Idiomarina</taxon>
    </lineage>
</organism>
<dbReference type="PANTHER" id="PTHR43420:SF12">
    <property type="entry name" value="N-ACETYLTRANSFERASE DOMAIN-CONTAINING PROTEIN"/>
    <property type="match status" value="1"/>
</dbReference>
<comment type="subcellular location">
    <subcellularLocation>
        <location evidence="5">Cytoplasm</location>
    </subcellularLocation>
</comment>
<evidence type="ECO:0000256" key="4">
    <source>
        <dbReference type="ARBA" id="ARBA00023315"/>
    </source>
</evidence>
<comment type="caution">
    <text evidence="7">The sequence shown here is derived from an EMBL/GenBank/DDBJ whole genome shotgun (WGS) entry which is preliminary data.</text>
</comment>
<keyword evidence="2 5" id="KW-0963">Cytoplasm</keyword>
<dbReference type="InterPro" id="IPR016181">
    <property type="entry name" value="Acyl_CoA_acyltransferase"/>
</dbReference>
<evidence type="ECO:0000256" key="5">
    <source>
        <dbReference type="RuleBase" id="RU363094"/>
    </source>
</evidence>
<evidence type="ECO:0000256" key="1">
    <source>
        <dbReference type="ARBA" id="ARBA00005395"/>
    </source>
</evidence>
<dbReference type="PANTHER" id="PTHR43420">
    <property type="entry name" value="ACETYLTRANSFERASE"/>
    <property type="match status" value="1"/>
</dbReference>
<dbReference type="NCBIfam" id="TIGR01575">
    <property type="entry name" value="rimI"/>
    <property type="match status" value="1"/>
</dbReference>
<evidence type="ECO:0000256" key="2">
    <source>
        <dbReference type="ARBA" id="ARBA00022490"/>
    </source>
</evidence>
<comment type="catalytic activity">
    <reaction evidence="5">
        <text>N-terminal L-alanyl-[ribosomal protein bS18] + acetyl-CoA = N-terminal N(alpha)-acetyl-L-alanyl-[ribosomal protein bS18] + CoA + H(+)</text>
        <dbReference type="Rhea" id="RHEA:43756"/>
        <dbReference type="Rhea" id="RHEA-COMP:10676"/>
        <dbReference type="Rhea" id="RHEA-COMP:10677"/>
        <dbReference type="ChEBI" id="CHEBI:15378"/>
        <dbReference type="ChEBI" id="CHEBI:57287"/>
        <dbReference type="ChEBI" id="CHEBI:57288"/>
        <dbReference type="ChEBI" id="CHEBI:64718"/>
        <dbReference type="ChEBI" id="CHEBI:83683"/>
        <dbReference type="EC" id="2.3.1.266"/>
    </reaction>
</comment>
<dbReference type="GO" id="GO:0005737">
    <property type="term" value="C:cytoplasm"/>
    <property type="evidence" value="ECO:0007669"/>
    <property type="project" value="UniProtKB-SubCell"/>
</dbReference>
<keyword evidence="4" id="KW-0012">Acyltransferase</keyword>
<dbReference type="Pfam" id="PF00583">
    <property type="entry name" value="Acetyltransf_1"/>
    <property type="match status" value="1"/>
</dbReference>
<dbReference type="AlphaFoldDB" id="A0A432YY13"/>
<dbReference type="RefSeq" id="WP_126751768.1">
    <property type="nucleotide sequence ID" value="NZ_JBHUMT010000016.1"/>
</dbReference>
<comment type="similarity">
    <text evidence="1 5">Belongs to the acetyltransferase family. RimI subfamily.</text>
</comment>
<protein>
    <recommendedName>
        <fullName evidence="5">[Ribosomal protein bS18]-alanine N-acetyltransferase</fullName>
        <ecNumber evidence="5">2.3.1.266</ecNumber>
    </recommendedName>
</protein>
<evidence type="ECO:0000313" key="8">
    <source>
        <dbReference type="Proteomes" id="UP000288361"/>
    </source>
</evidence>
<name>A0A432YY13_9GAMM</name>
<evidence type="ECO:0000259" key="6">
    <source>
        <dbReference type="PROSITE" id="PS51186"/>
    </source>
</evidence>
<dbReference type="EMBL" id="PIQA01000001">
    <property type="protein sequence ID" value="RUO68163.1"/>
    <property type="molecule type" value="Genomic_DNA"/>
</dbReference>
<dbReference type="CDD" id="cd04301">
    <property type="entry name" value="NAT_SF"/>
    <property type="match status" value="1"/>
</dbReference>
<proteinExistence type="inferred from homology"/>
<reference evidence="7 8" key="1">
    <citation type="journal article" date="2011" name="Front. Microbiol.">
        <title>Genomic signatures of strain selection and enhancement in Bacillus atrophaeus var. globigii, a historical biowarfare simulant.</title>
        <authorList>
            <person name="Gibbons H.S."/>
            <person name="Broomall S.M."/>
            <person name="McNew L.A."/>
            <person name="Daligault H."/>
            <person name="Chapman C."/>
            <person name="Bruce D."/>
            <person name="Karavis M."/>
            <person name="Krepps M."/>
            <person name="McGregor P.A."/>
            <person name="Hong C."/>
            <person name="Park K.H."/>
            <person name="Akmal A."/>
            <person name="Feldman A."/>
            <person name="Lin J.S."/>
            <person name="Chang W.E."/>
            <person name="Higgs B.W."/>
            <person name="Demirev P."/>
            <person name="Lindquist J."/>
            <person name="Liem A."/>
            <person name="Fochler E."/>
            <person name="Read T.D."/>
            <person name="Tapia R."/>
            <person name="Johnson S."/>
            <person name="Bishop-Lilly K.A."/>
            <person name="Detter C."/>
            <person name="Han C."/>
            <person name="Sozhamannan S."/>
            <person name="Rosenzweig C.N."/>
            <person name="Skowronski E.W."/>
        </authorList>
    </citation>
    <scope>NUCLEOTIDE SEQUENCE [LARGE SCALE GENOMIC DNA]</scope>
    <source>
        <strain evidence="7 8">TPS4-2</strain>
    </source>
</reference>
<dbReference type="PROSITE" id="PS51186">
    <property type="entry name" value="GNAT"/>
    <property type="match status" value="1"/>
</dbReference>
<dbReference type="GO" id="GO:0008999">
    <property type="term" value="F:protein-N-terminal-alanine acetyltransferase activity"/>
    <property type="evidence" value="ECO:0007669"/>
    <property type="project" value="UniProtKB-EC"/>
</dbReference>
<feature type="domain" description="N-acetyltransferase" evidence="6">
    <location>
        <begin position="4"/>
        <end position="146"/>
    </location>
</feature>